<dbReference type="Gene3D" id="3.30.40.10">
    <property type="entry name" value="Zinc/RING finger domain, C3HC4 (zinc finger)"/>
    <property type="match status" value="1"/>
</dbReference>
<organism evidence="13 14">
    <name type="scientific">Mytilus edulis</name>
    <name type="common">Blue mussel</name>
    <dbReference type="NCBI Taxonomy" id="6550"/>
    <lineage>
        <taxon>Eukaryota</taxon>
        <taxon>Metazoa</taxon>
        <taxon>Spiralia</taxon>
        <taxon>Lophotrochozoa</taxon>
        <taxon>Mollusca</taxon>
        <taxon>Bivalvia</taxon>
        <taxon>Autobranchia</taxon>
        <taxon>Pteriomorphia</taxon>
        <taxon>Mytilida</taxon>
        <taxon>Mytiloidea</taxon>
        <taxon>Mytilidae</taxon>
        <taxon>Mytilinae</taxon>
        <taxon>Mytilus</taxon>
    </lineage>
</organism>
<feature type="compositionally biased region" description="Low complexity" evidence="9">
    <location>
        <begin position="322"/>
        <end position="332"/>
    </location>
</feature>
<dbReference type="Proteomes" id="UP000683360">
    <property type="component" value="Unassembled WGS sequence"/>
</dbReference>
<dbReference type="SUPFAM" id="SSF57903">
    <property type="entry name" value="FYVE/PHD zinc finger"/>
    <property type="match status" value="1"/>
</dbReference>
<dbReference type="InterPro" id="IPR000306">
    <property type="entry name" value="Znf_FYVE"/>
</dbReference>
<reference evidence="13" key="1">
    <citation type="submission" date="2021-03" db="EMBL/GenBank/DDBJ databases">
        <authorList>
            <person name="Bekaert M."/>
        </authorList>
    </citation>
    <scope>NUCLEOTIDE SEQUENCE</scope>
</reference>
<proteinExistence type="predicted"/>
<dbReference type="SUPFAM" id="SSF50729">
    <property type="entry name" value="PH domain-like"/>
    <property type="match status" value="2"/>
</dbReference>
<dbReference type="CDD" id="cd15741">
    <property type="entry name" value="FYVE_FGD1_2_4"/>
    <property type="match status" value="1"/>
</dbReference>
<accession>A0A8S3QAB0</accession>
<name>A0A8S3QAB0_MYTED</name>
<keyword evidence="5 8" id="KW-0863">Zinc-finger</keyword>
<dbReference type="InterPro" id="IPR051092">
    <property type="entry name" value="FYVE_RhoGEF_PH"/>
</dbReference>
<evidence type="ECO:0000256" key="3">
    <source>
        <dbReference type="ARBA" id="ARBA00022658"/>
    </source>
</evidence>
<dbReference type="InterPro" id="IPR011011">
    <property type="entry name" value="Znf_FYVE_PHD"/>
</dbReference>
<feature type="compositionally biased region" description="Basic and acidic residues" evidence="9">
    <location>
        <begin position="335"/>
        <end position="356"/>
    </location>
</feature>
<evidence type="ECO:0000313" key="14">
    <source>
        <dbReference type="Proteomes" id="UP000683360"/>
    </source>
</evidence>
<keyword evidence="7" id="KW-0206">Cytoskeleton</keyword>
<dbReference type="InterPro" id="IPR011993">
    <property type="entry name" value="PH-like_dom_sf"/>
</dbReference>
<evidence type="ECO:0000313" key="13">
    <source>
        <dbReference type="EMBL" id="CAG2193617.1"/>
    </source>
</evidence>
<evidence type="ECO:0000259" key="10">
    <source>
        <dbReference type="PROSITE" id="PS50003"/>
    </source>
</evidence>
<dbReference type="PROSITE" id="PS50010">
    <property type="entry name" value="DH_2"/>
    <property type="match status" value="1"/>
</dbReference>
<dbReference type="Gene3D" id="2.30.29.30">
    <property type="entry name" value="Pleckstrin-homology domain (PH domain)/Phosphotyrosine-binding domain (PTB)"/>
    <property type="match status" value="2"/>
</dbReference>
<feature type="region of interest" description="Disordered" evidence="9">
    <location>
        <begin position="519"/>
        <end position="564"/>
    </location>
</feature>
<feature type="compositionally biased region" description="Basic and acidic residues" evidence="9">
    <location>
        <begin position="275"/>
        <end position="302"/>
    </location>
</feature>
<keyword evidence="3" id="KW-0344">Guanine-nucleotide releasing factor</keyword>
<evidence type="ECO:0000256" key="4">
    <source>
        <dbReference type="ARBA" id="ARBA00022723"/>
    </source>
</evidence>
<dbReference type="OrthoDB" id="660555at2759"/>
<sequence length="1121" mass="127691">MGQDLSLSDLDDLDIGLVKQYEDHIIDIKPDEENPRWKVNIVISQDILKPYIRLRTRKGEPLVKVKDSISSTLVDFTDFTELFLTGETESFPKPSSKDELRAFDDQIFVTGTRSVQVSLKKVSRTRSIPDLSTLRKKAKAPCRPKFFDRLLNTVKLSKKSKSSSTLSSPSELFGTSFDEDEEADTFIKENVVNQNSIEEITQIEVDGFQLHQLEEGIRNKELSSETSDKNLDESSKKLKRKSKEKRSSKSRNSDKTVTEEEKSSPENRISGSSEKSVEQSENKTETATDICSEKNQLERSLSEESQPTPLKTFERSLSTEASTQSTPSSPQTKGIVRERLERFRRLNERGNRDPRIRRSMSVPNSPDLHRHNMSANDEHCILFKKVETKLKKDPNMSDEESGQFGGVAVKPGYVKALVFQINKNKTNKTEGLSLLSENGDKIIDSKNVNGDCNSVQSDVSHTTFNNESASSSNRNSIKSSDCGGTSDTTSSGQDKTENESGFVSEGICMDAEKLFDSSWSESDDDFMSDSDDESVKPGETSSATTESDNKGFTDSTEVSGPPKDKIQQIVEELLSTEKAYVERLKLLDQTFQFRVVQENKIHNFLPDGVIPQMFSNVQSIYQFHNDFLLPQIKDRVENWSPESKIGDMMKQYAPLLKMYTEYVKNFDNAMNLITVWSEKSPKFASIVKEIQMTPECGSLTLQHHMLGPVQRIPRYEMLLKDYLRRLPEDAADREDAQVALELVTTAACHSNEAMKKIDSFNKLLEIMRKIDTSENLISPTRELVREGRIIKISARGGERLERFLFLFNDLMLICFEPLLGSYKIKSQLEMDGMEIMERTDKCLRWILEGESIDIPNTFYVKSRQKIIQFLDENSNGEPSGWCETIRKAIEKYKRRQSLKSTEIQRNSKGMTDVELGKVAPKWIKDDEVTMCMKCTAKFTALRRRHHCRACGDVVCGRCSSKKVPLRYDNNHLNRVCDDCYHLLRNDEEEPVTPTHDKSSTKKKNILQINASDPQYSQDIYIQAHQDPYAITSLPLPGHVVEDVDKVEHLDRENLFKISHKRTNLYLSSETTASKERWMHVLSKVVMAEIPEDVEDISKRDSSHSTSSNESFENTESEQSHL</sequence>
<dbReference type="PROSITE" id="PS50003">
    <property type="entry name" value="PH_DOMAIN"/>
    <property type="match status" value="1"/>
</dbReference>
<comment type="caution">
    <text evidence="13">The sequence shown here is derived from an EMBL/GenBank/DDBJ whole genome shotgun (WGS) entry which is preliminary data.</text>
</comment>
<dbReference type="GO" id="GO:0005856">
    <property type="term" value="C:cytoskeleton"/>
    <property type="evidence" value="ECO:0007669"/>
    <property type="project" value="UniProtKB-SubCell"/>
</dbReference>
<feature type="region of interest" description="Disordered" evidence="9">
    <location>
        <begin position="219"/>
        <end position="372"/>
    </location>
</feature>
<dbReference type="InterPro" id="IPR035899">
    <property type="entry name" value="DBL_dom_sf"/>
</dbReference>
<dbReference type="InterPro" id="IPR001849">
    <property type="entry name" value="PH_domain"/>
</dbReference>
<evidence type="ECO:0000256" key="1">
    <source>
        <dbReference type="ARBA" id="ARBA00004245"/>
    </source>
</evidence>
<evidence type="ECO:0000256" key="9">
    <source>
        <dbReference type="SAM" id="MobiDB-lite"/>
    </source>
</evidence>
<dbReference type="InterPro" id="IPR000219">
    <property type="entry name" value="DH_dom"/>
</dbReference>
<feature type="compositionally biased region" description="Low complexity" evidence="9">
    <location>
        <begin position="465"/>
        <end position="493"/>
    </location>
</feature>
<dbReference type="AlphaFoldDB" id="A0A8S3QAB0"/>
<feature type="region of interest" description="Disordered" evidence="9">
    <location>
        <begin position="463"/>
        <end position="501"/>
    </location>
</feature>
<evidence type="ECO:0000256" key="8">
    <source>
        <dbReference type="PROSITE-ProRule" id="PRU00091"/>
    </source>
</evidence>
<feature type="compositionally biased region" description="Polar residues" evidence="9">
    <location>
        <begin position="303"/>
        <end position="321"/>
    </location>
</feature>
<dbReference type="PANTHER" id="PTHR12673">
    <property type="entry name" value="FACIOGENITAL DYSPLASIA PROTEIN"/>
    <property type="match status" value="1"/>
</dbReference>
<dbReference type="Gene3D" id="1.20.900.10">
    <property type="entry name" value="Dbl homology (DH) domain"/>
    <property type="match status" value="1"/>
</dbReference>
<evidence type="ECO:0000259" key="11">
    <source>
        <dbReference type="PROSITE" id="PS50010"/>
    </source>
</evidence>
<dbReference type="Pfam" id="PF01363">
    <property type="entry name" value="FYVE"/>
    <property type="match status" value="1"/>
</dbReference>
<dbReference type="PROSITE" id="PS50178">
    <property type="entry name" value="ZF_FYVE"/>
    <property type="match status" value="1"/>
</dbReference>
<dbReference type="Pfam" id="PF00621">
    <property type="entry name" value="RhoGEF"/>
    <property type="match status" value="1"/>
</dbReference>
<dbReference type="GO" id="GO:0046847">
    <property type="term" value="P:filopodium assembly"/>
    <property type="evidence" value="ECO:0007669"/>
    <property type="project" value="TreeGrafter"/>
</dbReference>
<dbReference type="SUPFAM" id="SSF48065">
    <property type="entry name" value="DBL homology domain (DH-domain)"/>
    <property type="match status" value="1"/>
</dbReference>
<evidence type="ECO:0000256" key="7">
    <source>
        <dbReference type="ARBA" id="ARBA00023212"/>
    </source>
</evidence>
<dbReference type="SMART" id="SM00325">
    <property type="entry name" value="RhoGEF"/>
    <property type="match status" value="1"/>
</dbReference>
<feature type="domain" description="PH" evidence="10">
    <location>
        <begin position="782"/>
        <end position="890"/>
    </location>
</feature>
<dbReference type="GO" id="GO:0008270">
    <property type="term" value="F:zinc ion binding"/>
    <property type="evidence" value="ECO:0007669"/>
    <property type="project" value="UniProtKB-KW"/>
</dbReference>
<evidence type="ECO:0000256" key="6">
    <source>
        <dbReference type="ARBA" id="ARBA00022833"/>
    </source>
</evidence>
<dbReference type="EMBL" id="CAJPWZ010000461">
    <property type="protein sequence ID" value="CAG2193617.1"/>
    <property type="molecule type" value="Genomic_DNA"/>
</dbReference>
<feature type="compositionally biased region" description="Acidic residues" evidence="9">
    <location>
        <begin position="521"/>
        <end position="532"/>
    </location>
</feature>
<dbReference type="InterPro" id="IPR017455">
    <property type="entry name" value="Znf_FYVE-rel"/>
</dbReference>
<dbReference type="SMART" id="SM00064">
    <property type="entry name" value="FYVE"/>
    <property type="match status" value="1"/>
</dbReference>
<feature type="compositionally biased region" description="Basic and acidic residues" evidence="9">
    <location>
        <begin position="219"/>
        <end position="236"/>
    </location>
</feature>
<evidence type="ECO:0000256" key="5">
    <source>
        <dbReference type="ARBA" id="ARBA00022771"/>
    </source>
</evidence>
<dbReference type="GO" id="GO:0007010">
    <property type="term" value="P:cytoskeleton organization"/>
    <property type="evidence" value="ECO:0007669"/>
    <property type="project" value="TreeGrafter"/>
</dbReference>
<feature type="compositionally biased region" description="Polar residues" evidence="9">
    <location>
        <begin position="539"/>
        <end position="558"/>
    </location>
</feature>
<protein>
    <submittedName>
        <fullName evidence="13">FGD4</fullName>
    </submittedName>
</protein>
<dbReference type="CDD" id="cd00160">
    <property type="entry name" value="RhoGEF"/>
    <property type="match status" value="1"/>
</dbReference>
<dbReference type="GO" id="GO:0005085">
    <property type="term" value="F:guanyl-nucleotide exchange factor activity"/>
    <property type="evidence" value="ECO:0007669"/>
    <property type="project" value="UniProtKB-KW"/>
</dbReference>
<feature type="region of interest" description="Disordered" evidence="9">
    <location>
        <begin position="1093"/>
        <end position="1121"/>
    </location>
</feature>
<dbReference type="GO" id="GO:0005737">
    <property type="term" value="C:cytoplasm"/>
    <property type="evidence" value="ECO:0007669"/>
    <property type="project" value="TreeGrafter"/>
</dbReference>
<evidence type="ECO:0000256" key="2">
    <source>
        <dbReference type="ARBA" id="ARBA00022490"/>
    </source>
</evidence>
<feature type="domain" description="FYVE-type" evidence="12">
    <location>
        <begin position="925"/>
        <end position="984"/>
    </location>
</feature>
<feature type="compositionally biased region" description="Basic and acidic residues" evidence="9">
    <location>
        <begin position="245"/>
        <end position="265"/>
    </location>
</feature>
<dbReference type="SMART" id="SM00233">
    <property type="entry name" value="PH"/>
    <property type="match status" value="2"/>
</dbReference>
<evidence type="ECO:0000259" key="12">
    <source>
        <dbReference type="PROSITE" id="PS50178"/>
    </source>
</evidence>
<keyword evidence="6" id="KW-0862">Zinc</keyword>
<dbReference type="PANTHER" id="PTHR12673:SF241">
    <property type="entry name" value="DH DOMAIN-CONTAINING PROTEIN"/>
    <property type="match status" value="1"/>
</dbReference>
<keyword evidence="4" id="KW-0479">Metal-binding</keyword>
<comment type="subcellular location">
    <subcellularLocation>
        <location evidence="1">Cytoplasm</location>
        <location evidence="1">Cytoskeleton</location>
    </subcellularLocation>
</comment>
<keyword evidence="14" id="KW-1185">Reference proteome</keyword>
<feature type="compositionally biased region" description="Low complexity" evidence="9">
    <location>
        <begin position="1103"/>
        <end position="1113"/>
    </location>
</feature>
<dbReference type="InterPro" id="IPR013083">
    <property type="entry name" value="Znf_RING/FYVE/PHD"/>
</dbReference>
<feature type="domain" description="DH" evidence="11">
    <location>
        <begin position="565"/>
        <end position="753"/>
    </location>
</feature>
<keyword evidence="2" id="KW-0963">Cytoplasm</keyword>
<gene>
    <name evidence="13" type="ORF">MEDL_8697</name>
</gene>